<dbReference type="SUPFAM" id="SSF51445">
    <property type="entry name" value="(Trans)glycosidases"/>
    <property type="match status" value="1"/>
</dbReference>
<dbReference type="InterPro" id="IPR017853">
    <property type="entry name" value="GH"/>
</dbReference>
<keyword evidence="6 13" id="KW-0858">Xylan degradation</keyword>
<keyword evidence="9 10" id="KW-0624">Polysaccharide degradation</keyword>
<feature type="signal peptide" evidence="11">
    <location>
        <begin position="1"/>
        <end position="21"/>
    </location>
</feature>
<evidence type="ECO:0000259" key="12">
    <source>
        <dbReference type="PROSITE" id="PS51760"/>
    </source>
</evidence>
<evidence type="ECO:0000313" key="14">
    <source>
        <dbReference type="EMBL" id="WPB06160.1"/>
    </source>
</evidence>
<evidence type="ECO:0000313" key="16">
    <source>
        <dbReference type="Proteomes" id="UP001302367"/>
    </source>
</evidence>
<dbReference type="Gene3D" id="3.20.20.80">
    <property type="entry name" value="Glycosidases"/>
    <property type="match status" value="1"/>
</dbReference>
<dbReference type="PROSITE" id="PS51760">
    <property type="entry name" value="GH10_2"/>
    <property type="match status" value="1"/>
</dbReference>
<evidence type="ECO:0000313" key="13">
    <source>
        <dbReference type="EMBL" id="PIA91445.1"/>
    </source>
</evidence>
<comment type="pathway">
    <text evidence="3">Glycan degradation; xylan degradation.</text>
</comment>
<evidence type="ECO:0000256" key="9">
    <source>
        <dbReference type="ARBA" id="ARBA00023326"/>
    </source>
</evidence>
<comment type="subcellular location">
    <subcellularLocation>
        <location evidence="2">Secreted</location>
    </subcellularLocation>
</comment>
<dbReference type="SMART" id="SM00633">
    <property type="entry name" value="Glyco_10"/>
    <property type="match status" value="1"/>
</dbReference>
<feature type="domain" description="GH10" evidence="12">
    <location>
        <begin position="59"/>
        <end position="392"/>
    </location>
</feature>
<feature type="chain" id="PRO_5013794520" description="Beta-xylanase" evidence="11">
    <location>
        <begin position="22"/>
        <end position="392"/>
    </location>
</feature>
<evidence type="ECO:0000256" key="1">
    <source>
        <dbReference type="ARBA" id="ARBA00000681"/>
    </source>
</evidence>
<evidence type="ECO:0000256" key="6">
    <source>
        <dbReference type="ARBA" id="ARBA00022651"/>
    </source>
</evidence>
<keyword evidence="7 10" id="KW-0378">Hydrolase</keyword>
<dbReference type="Proteomes" id="UP001302367">
    <property type="component" value="Chromosome 7"/>
</dbReference>
<sequence length="392" mass="43580">MMSLLRLLVVGLLATFTQALAQGDCVGDKKDILEVAKIAPSTTLLASSTGIAHGLNEAAQAAGKLWFGAAISIPGQEEDNEHFLSVFRSSKDFGQATLANSMKFAATERRPGKFDFTRADKFLEVAKDKKIRCHAVVWHRDLPHWIGNPKIPWTNETLSAVLVEHVQTLVRHFGDTCYSWDVVNEAVSDDQQAHGTIQYRSSIWFRVIGPEYVAMAFQAAQKVIDEDKLKVKLYYNDYGIEEPSPKSAAVQMLVKQLKHRGIRVDGVGLQSHFATGTTPSLELQERNLQDFVKLDIKVAITELDVRSPVPPTAEDQQQQSRDYYNTVAACMHVEKCVGITVWGLVDDTSWVPQKFPGFGFANLFLRQNKESALVKKAAYDACLRAMQGKPSP</sequence>
<evidence type="ECO:0000256" key="10">
    <source>
        <dbReference type="RuleBase" id="RU361174"/>
    </source>
</evidence>
<dbReference type="AlphaFoldDB" id="A0A2G5HG22"/>
<dbReference type="PANTHER" id="PTHR31490:SF35">
    <property type="entry name" value="ENDO-1,4-BETA-XYLANASE"/>
    <property type="match status" value="1"/>
</dbReference>
<evidence type="ECO:0000313" key="15">
    <source>
        <dbReference type="Proteomes" id="UP000230605"/>
    </source>
</evidence>
<keyword evidence="16" id="KW-1185">Reference proteome</keyword>
<comment type="similarity">
    <text evidence="4 10">Belongs to the glycosyl hydrolase 10 (cellulase F) family.</text>
</comment>
<reference evidence="13 15" key="1">
    <citation type="submission" date="2015-10" db="EMBL/GenBank/DDBJ databases">
        <title>The cercosporin biosynthetic gene cluster was horizontally transferred to several fungal lineages and shown to be expanded in Cercospora beticola based on microsynteny with recipient genomes.</title>
        <authorList>
            <person name="De Jonge R."/>
            <person name="Ebert M.K."/>
            <person name="Suttle J.C."/>
            <person name="Jurick Ii W.M."/>
            <person name="Secor G.A."/>
            <person name="Thomma B.P."/>
            <person name="Van De Peer Y."/>
            <person name="Bolton M.D."/>
        </authorList>
    </citation>
    <scope>NUCLEOTIDE SEQUENCE [LARGE SCALE GENOMIC DNA]</scope>
    <source>
        <strain evidence="13 15">09-40</strain>
    </source>
</reference>
<dbReference type="InterPro" id="IPR044846">
    <property type="entry name" value="GH10"/>
</dbReference>
<dbReference type="GO" id="GO:0045493">
    <property type="term" value="P:xylan catabolic process"/>
    <property type="evidence" value="ECO:0007669"/>
    <property type="project" value="UniProtKB-KW"/>
</dbReference>
<evidence type="ECO:0000256" key="7">
    <source>
        <dbReference type="ARBA" id="ARBA00022801"/>
    </source>
</evidence>
<dbReference type="OrthoDB" id="3055998at2759"/>
<dbReference type="PRINTS" id="PR00134">
    <property type="entry name" value="GLHYDRLASE10"/>
</dbReference>
<evidence type="ECO:0000256" key="5">
    <source>
        <dbReference type="ARBA" id="ARBA00022525"/>
    </source>
</evidence>
<dbReference type="Proteomes" id="UP000230605">
    <property type="component" value="Chromosome 7"/>
</dbReference>
<evidence type="ECO:0000256" key="11">
    <source>
        <dbReference type="SAM" id="SignalP"/>
    </source>
</evidence>
<keyword evidence="11" id="KW-0732">Signal</keyword>
<dbReference type="PANTHER" id="PTHR31490">
    <property type="entry name" value="GLYCOSYL HYDROLASE"/>
    <property type="match status" value="1"/>
</dbReference>
<keyword evidence="10 13" id="KW-0326">Glycosidase</keyword>
<protein>
    <recommendedName>
        <fullName evidence="10">Beta-xylanase</fullName>
        <ecNumber evidence="10">3.2.1.8</ecNumber>
    </recommendedName>
</protein>
<name>A0A2G5HG22_CERBT</name>
<dbReference type="EMBL" id="LKMD01000106">
    <property type="protein sequence ID" value="PIA91445.1"/>
    <property type="molecule type" value="Genomic_DNA"/>
</dbReference>
<dbReference type="EMBL" id="CP134190">
    <property type="protein sequence ID" value="WPB06160.1"/>
    <property type="molecule type" value="Genomic_DNA"/>
</dbReference>
<dbReference type="Pfam" id="PF00331">
    <property type="entry name" value="Glyco_hydro_10"/>
    <property type="match status" value="1"/>
</dbReference>
<accession>A0A2G5HG22</accession>
<keyword evidence="5" id="KW-0964">Secreted</keyword>
<evidence type="ECO:0000256" key="8">
    <source>
        <dbReference type="ARBA" id="ARBA00023277"/>
    </source>
</evidence>
<dbReference type="EC" id="3.2.1.8" evidence="10"/>
<evidence type="ECO:0000256" key="2">
    <source>
        <dbReference type="ARBA" id="ARBA00004613"/>
    </source>
</evidence>
<dbReference type="GO" id="GO:0031176">
    <property type="term" value="F:endo-1,4-beta-xylanase activity"/>
    <property type="evidence" value="ECO:0007669"/>
    <property type="project" value="UniProtKB-EC"/>
</dbReference>
<organism evidence="13 15">
    <name type="scientific">Cercospora beticola</name>
    <name type="common">Sugarbeet leaf spot fungus</name>
    <dbReference type="NCBI Taxonomy" id="122368"/>
    <lineage>
        <taxon>Eukaryota</taxon>
        <taxon>Fungi</taxon>
        <taxon>Dikarya</taxon>
        <taxon>Ascomycota</taxon>
        <taxon>Pezizomycotina</taxon>
        <taxon>Dothideomycetes</taxon>
        <taxon>Dothideomycetidae</taxon>
        <taxon>Mycosphaerellales</taxon>
        <taxon>Mycosphaerellaceae</taxon>
        <taxon>Cercospora</taxon>
    </lineage>
</organism>
<proteinExistence type="inferred from homology"/>
<dbReference type="GO" id="GO:0005576">
    <property type="term" value="C:extracellular region"/>
    <property type="evidence" value="ECO:0007669"/>
    <property type="project" value="UniProtKB-SubCell"/>
</dbReference>
<evidence type="ECO:0000256" key="4">
    <source>
        <dbReference type="ARBA" id="ARBA00007495"/>
    </source>
</evidence>
<comment type="catalytic activity">
    <reaction evidence="1 10">
        <text>Endohydrolysis of (1-&gt;4)-beta-D-xylosidic linkages in xylans.</text>
        <dbReference type="EC" id="3.2.1.8"/>
    </reaction>
</comment>
<gene>
    <name evidence="13" type="ORF">CB0940_09518</name>
    <name evidence="14" type="ORF">RHO25_010817</name>
</gene>
<dbReference type="InterPro" id="IPR001000">
    <property type="entry name" value="GH10_dom"/>
</dbReference>
<reference evidence="14 16" key="2">
    <citation type="submission" date="2023-09" db="EMBL/GenBank/DDBJ databases">
        <title>Complete-Gapless Cercospora beticola genome.</title>
        <authorList>
            <person name="Wyatt N.A."/>
            <person name="Spanner R.E."/>
            <person name="Bolton M.D."/>
        </authorList>
    </citation>
    <scope>NUCLEOTIDE SEQUENCE [LARGE SCALE GENOMIC DNA]</scope>
    <source>
        <strain evidence="14">Cb09-40</strain>
    </source>
</reference>
<evidence type="ECO:0000256" key="3">
    <source>
        <dbReference type="ARBA" id="ARBA00004851"/>
    </source>
</evidence>
<keyword evidence="8 10" id="KW-0119">Carbohydrate metabolism</keyword>